<dbReference type="SUPFAM" id="SSF82199">
    <property type="entry name" value="SET domain"/>
    <property type="match status" value="1"/>
</dbReference>
<feature type="region of interest" description="Disordered" evidence="2">
    <location>
        <begin position="38"/>
        <end position="96"/>
    </location>
</feature>
<feature type="compositionally biased region" description="Low complexity" evidence="2">
    <location>
        <begin position="73"/>
        <end position="83"/>
    </location>
</feature>
<feature type="compositionally biased region" description="Low complexity" evidence="2">
    <location>
        <begin position="587"/>
        <end position="605"/>
    </location>
</feature>
<dbReference type="Pfam" id="PF25603">
    <property type="entry name" value="SPT23_MGA2_DBD"/>
    <property type="match status" value="1"/>
</dbReference>
<evidence type="ECO:0000256" key="1">
    <source>
        <dbReference type="PROSITE-ProRule" id="PRU00023"/>
    </source>
</evidence>
<keyword evidence="1" id="KW-0040">ANK repeat</keyword>
<feature type="compositionally biased region" description="Polar residues" evidence="2">
    <location>
        <begin position="608"/>
        <end position="644"/>
    </location>
</feature>
<dbReference type="CDD" id="cd00102">
    <property type="entry name" value="IPT"/>
    <property type="match status" value="1"/>
</dbReference>
<dbReference type="PROSITE" id="PS50297">
    <property type="entry name" value="ANK_REP_REGION"/>
    <property type="match status" value="2"/>
</dbReference>
<dbReference type="PROSITE" id="PS50088">
    <property type="entry name" value="ANK_REPEAT"/>
    <property type="match status" value="2"/>
</dbReference>
<dbReference type="Proteomes" id="UP000011086">
    <property type="component" value="Unassembled WGS sequence"/>
</dbReference>
<dbReference type="InterPro" id="IPR014756">
    <property type="entry name" value="Ig_E-set"/>
</dbReference>
<feature type="compositionally biased region" description="Basic and acidic residues" evidence="2">
    <location>
        <begin position="420"/>
        <end position="433"/>
    </location>
</feature>
<feature type="compositionally biased region" description="Polar residues" evidence="2">
    <location>
        <begin position="680"/>
        <end position="693"/>
    </location>
</feature>
<dbReference type="Gene3D" id="2.170.270.10">
    <property type="entry name" value="SET domain"/>
    <property type="match status" value="1"/>
</dbReference>
<feature type="compositionally biased region" description="Basic and acidic residues" evidence="2">
    <location>
        <begin position="1910"/>
        <end position="1919"/>
    </location>
</feature>
<feature type="compositionally biased region" description="Polar residues" evidence="2">
    <location>
        <begin position="554"/>
        <end position="570"/>
    </location>
</feature>
<feature type="compositionally biased region" description="Polar residues" evidence="2">
    <location>
        <begin position="148"/>
        <end position="192"/>
    </location>
</feature>
<dbReference type="Pfam" id="PF12796">
    <property type="entry name" value="Ank_2"/>
    <property type="match status" value="1"/>
</dbReference>
<dbReference type="InterPro" id="IPR013783">
    <property type="entry name" value="Ig-like_fold"/>
</dbReference>
<dbReference type="SUPFAM" id="SSF81296">
    <property type="entry name" value="E set domains"/>
    <property type="match status" value="1"/>
</dbReference>
<feature type="compositionally biased region" description="Polar residues" evidence="2">
    <location>
        <begin position="125"/>
        <end position="136"/>
    </location>
</feature>
<dbReference type="Pfam" id="PF01833">
    <property type="entry name" value="TIG"/>
    <property type="match status" value="1"/>
</dbReference>
<feature type="region of interest" description="Disordered" evidence="2">
    <location>
        <begin position="1976"/>
        <end position="2018"/>
    </location>
</feature>
<dbReference type="SMART" id="SM00429">
    <property type="entry name" value="IPT"/>
    <property type="match status" value="1"/>
</dbReference>
<proteinExistence type="predicted"/>
<feature type="compositionally biased region" description="Low complexity" evidence="2">
    <location>
        <begin position="766"/>
        <end position="791"/>
    </location>
</feature>
<dbReference type="Gene3D" id="1.25.40.20">
    <property type="entry name" value="Ankyrin repeat-containing domain"/>
    <property type="match status" value="1"/>
</dbReference>
<dbReference type="SUPFAM" id="SSF48403">
    <property type="entry name" value="Ankyrin repeat"/>
    <property type="match status" value="1"/>
</dbReference>
<feature type="region of interest" description="Disordered" evidence="2">
    <location>
        <begin position="1092"/>
        <end position="1162"/>
    </location>
</feature>
<evidence type="ECO:0000256" key="2">
    <source>
        <dbReference type="SAM" id="MobiDB-lite"/>
    </source>
</evidence>
<dbReference type="InterPro" id="IPR036770">
    <property type="entry name" value="Ankyrin_rpt-contain_sf"/>
</dbReference>
<accession>A0AA97P2H6</accession>
<dbReference type="PANTHER" id="PTHR47332:SF6">
    <property type="entry name" value="SET DOMAIN-CONTAINING PROTEIN"/>
    <property type="match status" value="1"/>
</dbReference>
<dbReference type="InterPro" id="IPR002110">
    <property type="entry name" value="Ankyrin_rpt"/>
</dbReference>
<evidence type="ECO:0000259" key="3">
    <source>
        <dbReference type="PROSITE" id="PS50280"/>
    </source>
</evidence>
<name>A0AA97P2H6_PYRO3</name>
<dbReference type="InterPro" id="IPR046341">
    <property type="entry name" value="SET_dom_sf"/>
</dbReference>
<dbReference type="Pfam" id="PF00856">
    <property type="entry name" value="SET"/>
    <property type="match status" value="1"/>
</dbReference>
<feature type="region of interest" description="Disordered" evidence="2">
    <location>
        <begin position="125"/>
        <end position="203"/>
    </location>
</feature>
<dbReference type="PANTHER" id="PTHR47332">
    <property type="entry name" value="SET DOMAIN-CONTAINING PROTEIN 5"/>
    <property type="match status" value="1"/>
</dbReference>
<dbReference type="InterPro" id="IPR053185">
    <property type="entry name" value="SET_domain_protein"/>
</dbReference>
<gene>
    <name evidence="4" type="ORF">OOU_Y34scaffold00370g30</name>
</gene>
<sequence>MSAHADFSPEFDLVDSDEGPLSYLEFINSDDPDSLHAYEASRAADSKAVLTPAPNPPPISNPASSPESPSPSFPDSSSESSSSKQTGGMASAKPGFVAGDVMMDGLEFTGDWKVEDFLHTEDDNSIATDGTINPLSIENPFGLDPSIGPSSFEFQSPSSTPSPFASGASEQMTSPRSPNGNINGPPNYSKSSEVPKMNGRGHNKAMSQYSLTQSMCDLKTKSREVSPTSNMVFSQDSSPSAILNNSPSPAGIDFISASGMGITGEAALFAGFSFTHGLQNAQNQNNGNMPAVFPNQQIPPSVSGQPQFPIYQQSLFGSGPPCRLTINQTPLKSRVETQIPVKLTISPLPPGIKRLHLPRHTISKPKLIAKPWPERSPDMLELTVMLVCTSAMQNPEVRKRALARAAAASSTSKPGDGNNEADKEETKPQDGGEVHICPGCITRERKRAARKKAKKPEEEENWTRDEHRRVVVFNTHEIKEWQDPNAPGPKAAQSGHYLTSGVIDAPMRIACYCRHHQEKGGFRVIFTIKDHMDKLIAQQLSESIMITDDHKTPHTAQSTNPQSAQASGSDPSLIHGNGNPASHDTNAPSPGASVPGSSHSHSEVPASKSVTFPSGLSTPQQPQHIVQTPRNLSRPVSPNGSSGPSAKKRKSSGGMTKVPSGLAMTRIETSQSPGACKPTGNGQMNSAIPSATSPFTPNLSSFSISAESMFGNGGTPNSGNIAQPFNGGPPTPNGNDQVLFATSNGAAGLDNIAMTQLYSAPGSAHPSRAPSPNSLRNNSNASAAHQQQSQSHLERALANGIYNLPMNMAQPRTQLSVIHKIIPNEGPKSGGIEVTILGGGFYQGLEVMFGDQKATTTTFWGESSLVCLLPPSPVSGAVLVTFKQNGQTAPQQFTSATKHQPIFKYVDDDEQQLMRTALSVLGHKMTGKIEDVRDVARRIIGGGNGDSSSWGNSNGNGGQGPVGGNYNGFSFNGASTESQLLKVLDLIDLDDSTHKARLNLQRRTGQTMLHLACSLGLHRFVAALLARGANPDARDKGGYTPLHIASLNNHVEIVRRLIAKGADPTMRTLSGLTAADMSQSRDILKAIRRLERHRRSQSGGSMHSRVSSATSLRSLWEPASAQPTAKEYTSEDSTSSGESPEYSEDATSEDDSEMAASDSGGNAWLNMRRASTATAHDGKIPQPLDGVDGVTPPGLASPSAAVMAFREQCRDQFQHLQQAMAMRLPTLPQFPNFSQMGPINFPGMPPLSEYQGYLNSAPVFQRISSLVPNIGGSGANEPRPEQRRDMDGKWWDFSGLVNQSSAPPPAYDDIFPQKNNQDMDTKQASAARAAAEAEADMKCTIMYDEDSVTAGPSTSTVDSDEDQQPEQLPALLQIGRKNTITKEQQDNLRRAHAEKRKGLRSDRNLFMIWIPVLLVVLCATLYSRVPVAISVINSLFPPGGMATVGVGAADGKGQMGSVALAEAKIRAVHHPDIFGRGDGQICQVGTSRRLNRGHNQSGTQDADDVDSAALPGWKSTGVCRRLGREEFCAFAKPSFNSGEGTALITTRTTLDELAALFASDAPVHGSPAHNSWVPAESRPYVAVPVPGKGIGLRATQPIRTGHLVTARTPAVMVDERALTGLAPRDLAQLLVPAVGGLPKHHLAQFLDLSTHDAAKDHTDKVHKIYSTNAYRTSIRRGVDFHSTFVEVSRMNHECSPNCAAYFDPMTMSQRIYAIRDIMPGEELTVSYIDPVQTREARQNRLRKDWGFGCSCQRCTSEAHFGAESDARVEQIKALWAELDDYSARPETARAAYPAKAELLITLFRLEGLENRIHEAYYRAALESNGAGDAVTATRFARLCLDRGLLVRGPSQPFLEAMRSVIAEPEKHWSWRFRIDGKGGPNYNMKKRCSLQKYMPQTSKVGLGENNPEALTEKPDRAKEAGSAAPGRRVSFQPGKLWSFSARKLTELLLLGQFSCKDIITCQHRGGGKVISLRRTADRENASGSKTKRRVEHFRDATPFGQWADPDNKEVTTSPTEWS</sequence>
<dbReference type="EMBL" id="JH793583">
    <property type="protein sequence ID" value="ELQ40736.1"/>
    <property type="molecule type" value="Genomic_DNA"/>
</dbReference>
<feature type="domain" description="SET" evidence="3">
    <location>
        <begin position="1570"/>
        <end position="1728"/>
    </location>
</feature>
<feature type="region of interest" description="Disordered" evidence="2">
    <location>
        <begin position="1898"/>
        <end position="1927"/>
    </location>
</feature>
<feature type="region of interest" description="Disordered" evidence="2">
    <location>
        <begin position="760"/>
        <end position="792"/>
    </location>
</feature>
<feature type="repeat" description="ANK" evidence="1">
    <location>
        <begin position="1037"/>
        <end position="1069"/>
    </location>
</feature>
<dbReference type="Gene3D" id="2.60.40.10">
    <property type="entry name" value="Immunoglobulins"/>
    <property type="match status" value="1"/>
</dbReference>
<dbReference type="InterPro" id="IPR001214">
    <property type="entry name" value="SET_dom"/>
</dbReference>
<feature type="compositionally biased region" description="Acidic residues" evidence="2">
    <location>
        <begin position="1141"/>
        <end position="1153"/>
    </location>
</feature>
<dbReference type="SMART" id="SM00248">
    <property type="entry name" value="ANK"/>
    <property type="match status" value="2"/>
</dbReference>
<dbReference type="CDD" id="cd20071">
    <property type="entry name" value="SET_SMYD"/>
    <property type="match status" value="1"/>
</dbReference>
<evidence type="ECO:0000313" key="4">
    <source>
        <dbReference type="EMBL" id="ELQ40736.1"/>
    </source>
</evidence>
<feature type="repeat" description="ANK" evidence="1">
    <location>
        <begin position="1004"/>
        <end position="1036"/>
    </location>
</feature>
<dbReference type="SMART" id="SM00317">
    <property type="entry name" value="SET"/>
    <property type="match status" value="1"/>
</dbReference>
<organism evidence="4">
    <name type="scientific">Pyricularia oryzae (strain Y34)</name>
    <name type="common">Rice blast fungus</name>
    <name type="synonym">Magnaporthe oryzae</name>
    <dbReference type="NCBI Taxonomy" id="1143189"/>
    <lineage>
        <taxon>Eukaryota</taxon>
        <taxon>Fungi</taxon>
        <taxon>Dikarya</taxon>
        <taxon>Ascomycota</taxon>
        <taxon>Pezizomycotina</taxon>
        <taxon>Sordariomycetes</taxon>
        <taxon>Sordariomycetidae</taxon>
        <taxon>Magnaporthales</taxon>
        <taxon>Pyriculariaceae</taxon>
        <taxon>Pyricularia</taxon>
    </lineage>
</organism>
<feature type="region of interest" description="Disordered" evidence="2">
    <location>
        <begin position="711"/>
        <end position="740"/>
    </location>
</feature>
<feature type="region of interest" description="Disordered" evidence="2">
    <location>
        <begin position="549"/>
        <end position="693"/>
    </location>
</feature>
<reference evidence="4" key="1">
    <citation type="journal article" date="2012" name="PLoS Genet.">
        <title>Comparative analysis of the genomes of two field isolates of the rice blast fungus Magnaporthe oryzae.</title>
        <authorList>
            <person name="Xue M."/>
            <person name="Yang J."/>
            <person name="Li Z."/>
            <person name="Hu S."/>
            <person name="Yao N."/>
            <person name="Dean R.A."/>
            <person name="Zhao W."/>
            <person name="Shen M."/>
            <person name="Zhang H."/>
            <person name="Li C."/>
            <person name="Liu L."/>
            <person name="Cao L."/>
            <person name="Xu X."/>
            <person name="Xing Y."/>
            <person name="Hsiang T."/>
            <person name="Zhang Z."/>
            <person name="Xu J.R."/>
            <person name="Peng Y.L."/>
        </authorList>
    </citation>
    <scope>NUCLEOTIDE SEQUENCE</scope>
    <source>
        <strain evidence="4">Y34</strain>
    </source>
</reference>
<dbReference type="PROSITE" id="PS50280">
    <property type="entry name" value="SET"/>
    <property type="match status" value="1"/>
</dbReference>
<feature type="region of interest" description="Disordered" evidence="2">
    <location>
        <begin position="399"/>
        <end position="438"/>
    </location>
</feature>
<dbReference type="InterPro" id="IPR057962">
    <property type="entry name" value="SPT23_MGA2_DBD"/>
</dbReference>
<dbReference type="InterPro" id="IPR002909">
    <property type="entry name" value="IPT_dom"/>
</dbReference>
<protein>
    <submittedName>
        <fullName evidence="4">Ankyrin repeat protein</fullName>
    </submittedName>
</protein>
<feature type="compositionally biased region" description="Polar residues" evidence="2">
    <location>
        <begin position="1097"/>
        <end position="1113"/>
    </location>
</feature>